<evidence type="ECO:0000313" key="7">
    <source>
        <dbReference type="EMBL" id="MBM7569684.1"/>
    </source>
</evidence>
<dbReference type="PROSITE" id="PS51194">
    <property type="entry name" value="HELICASE_CTER"/>
    <property type="match status" value="1"/>
</dbReference>
<keyword evidence="2" id="KW-0378">Hydrolase</keyword>
<evidence type="ECO:0000256" key="4">
    <source>
        <dbReference type="ARBA" id="ARBA00022840"/>
    </source>
</evidence>
<proteinExistence type="predicted"/>
<evidence type="ECO:0000259" key="5">
    <source>
        <dbReference type="PROSITE" id="PS51192"/>
    </source>
</evidence>
<dbReference type="Pfam" id="PF00271">
    <property type="entry name" value="Helicase_C"/>
    <property type="match status" value="1"/>
</dbReference>
<dbReference type="InterPro" id="IPR001650">
    <property type="entry name" value="Helicase_C-like"/>
</dbReference>
<dbReference type="SMART" id="SM00490">
    <property type="entry name" value="HELICc"/>
    <property type="match status" value="1"/>
</dbReference>
<comment type="caution">
    <text evidence="7">The sequence shown here is derived from an EMBL/GenBank/DDBJ whole genome shotgun (WGS) entry which is preliminary data.</text>
</comment>
<keyword evidence="4" id="KW-0067">ATP-binding</keyword>
<dbReference type="PROSITE" id="PS51192">
    <property type="entry name" value="HELICASE_ATP_BIND_1"/>
    <property type="match status" value="1"/>
</dbReference>
<dbReference type="Proteomes" id="UP001296943">
    <property type="component" value="Unassembled WGS sequence"/>
</dbReference>
<dbReference type="SUPFAM" id="SSF52540">
    <property type="entry name" value="P-loop containing nucleoside triphosphate hydrolases"/>
    <property type="match status" value="2"/>
</dbReference>
<dbReference type="CDD" id="cd18793">
    <property type="entry name" value="SF2_C_SNF"/>
    <property type="match status" value="1"/>
</dbReference>
<dbReference type="InterPro" id="IPR038718">
    <property type="entry name" value="SNF2-like_sf"/>
</dbReference>
<feature type="domain" description="Helicase C-terminal" evidence="6">
    <location>
        <begin position="352"/>
        <end position="504"/>
    </location>
</feature>
<dbReference type="InterPro" id="IPR014001">
    <property type="entry name" value="Helicase_ATP-bd"/>
</dbReference>
<dbReference type="Pfam" id="PF00176">
    <property type="entry name" value="SNF2-rel_dom"/>
    <property type="match status" value="1"/>
</dbReference>
<dbReference type="EMBL" id="JAFBDR010000001">
    <property type="protein sequence ID" value="MBM7569684.1"/>
    <property type="molecule type" value="Genomic_DNA"/>
</dbReference>
<name>A0ABS2MUZ6_9BACI</name>
<gene>
    <name evidence="7" type="ORF">JOC48_000153</name>
</gene>
<dbReference type="RefSeq" id="WP_204497136.1">
    <property type="nucleotide sequence ID" value="NZ_JAFBDR010000001.1"/>
</dbReference>
<dbReference type="InterPro" id="IPR000330">
    <property type="entry name" value="SNF2_N"/>
</dbReference>
<dbReference type="SMART" id="SM00487">
    <property type="entry name" value="DEXDc"/>
    <property type="match status" value="1"/>
</dbReference>
<keyword evidence="8" id="KW-1185">Reference proteome</keyword>
<feature type="domain" description="Helicase ATP-binding" evidence="5">
    <location>
        <begin position="70"/>
        <end position="224"/>
    </location>
</feature>
<reference evidence="7 8" key="1">
    <citation type="submission" date="2021-01" db="EMBL/GenBank/DDBJ databases">
        <title>Genomic Encyclopedia of Type Strains, Phase IV (KMG-IV): sequencing the most valuable type-strain genomes for metagenomic binning, comparative biology and taxonomic classification.</title>
        <authorList>
            <person name="Goeker M."/>
        </authorList>
    </citation>
    <scope>NUCLEOTIDE SEQUENCE [LARGE SCALE GENOMIC DNA]</scope>
    <source>
        <strain evidence="7 8">DSM 23711</strain>
    </source>
</reference>
<evidence type="ECO:0000256" key="2">
    <source>
        <dbReference type="ARBA" id="ARBA00022801"/>
    </source>
</evidence>
<keyword evidence="3 7" id="KW-0347">Helicase</keyword>
<evidence type="ECO:0000256" key="3">
    <source>
        <dbReference type="ARBA" id="ARBA00022806"/>
    </source>
</evidence>
<organism evidence="7 8">
    <name type="scientific">Aquibacillus albus</name>
    <dbReference type="NCBI Taxonomy" id="1168171"/>
    <lineage>
        <taxon>Bacteria</taxon>
        <taxon>Bacillati</taxon>
        <taxon>Bacillota</taxon>
        <taxon>Bacilli</taxon>
        <taxon>Bacillales</taxon>
        <taxon>Bacillaceae</taxon>
        <taxon>Aquibacillus</taxon>
    </lineage>
</organism>
<keyword evidence="1" id="KW-0547">Nucleotide-binding</keyword>
<evidence type="ECO:0000256" key="1">
    <source>
        <dbReference type="ARBA" id="ARBA00022741"/>
    </source>
</evidence>
<dbReference type="InterPro" id="IPR057342">
    <property type="entry name" value="DEXDc_RapA"/>
</dbReference>
<dbReference type="InterPro" id="IPR049730">
    <property type="entry name" value="SNF2/RAD54-like_C"/>
</dbReference>
<dbReference type="CDD" id="cd18011">
    <property type="entry name" value="DEXDc_RapA"/>
    <property type="match status" value="1"/>
</dbReference>
<sequence>MNIQINRDQRFIDELDNKLENEGPFCSWELFKMSYHSSVATMTEEFKGLTAPSRLPHITFLQHQLDCAKQVIEEMNGRGILADEVGLGKTIEAGLVLKEYMIRGLVKKALILVPASLVNQWVNELRQKFYIPAISQGKRPVWDQNNVVVTSLDTAKRPPHRETILEQDYDFVLIDEAHKLKNHKTKNYEFVRSLRKKYCLLLTATPVQNKLTDIFNLVSILKPGYLGNYDEFTKQFGRDRKNLFNDTHLKQLVQKVMVRNRRGDTGIDWTKRNVETVWINFSDEEQQAYNELVEIVDETSNFSSITFTRELCSSREACYLSLKKLVNQGNTKNTEAYEAFMKRIEQLPHHAKADKVVELMKDKDEKFIIFTEYRATQFYLQWYLQQHGISSVPFRGGFKRGKKDWMRQLFENHAQVLIATEAGGEGINLQFCNNMINYDLPWNPMRLEQRIGRIHRFGQEEDVNIYNFAIKNTMEEHVLNLLYEKIQLFERVIGNLDAILADLEIQDVEHEIQTIFQESATEGEARIKLENLSSVISYAQQQQSEEDWNDTRESS</sequence>
<dbReference type="Gene3D" id="3.40.50.300">
    <property type="entry name" value="P-loop containing nucleotide triphosphate hydrolases"/>
    <property type="match status" value="1"/>
</dbReference>
<protein>
    <submittedName>
        <fullName evidence="7">SNF2 family DNA or RNA helicase</fullName>
    </submittedName>
</protein>
<dbReference type="GO" id="GO:0004386">
    <property type="term" value="F:helicase activity"/>
    <property type="evidence" value="ECO:0007669"/>
    <property type="project" value="UniProtKB-KW"/>
</dbReference>
<dbReference type="InterPro" id="IPR027417">
    <property type="entry name" value="P-loop_NTPase"/>
</dbReference>
<accession>A0ABS2MUZ6</accession>
<evidence type="ECO:0000313" key="8">
    <source>
        <dbReference type="Proteomes" id="UP001296943"/>
    </source>
</evidence>
<evidence type="ECO:0000259" key="6">
    <source>
        <dbReference type="PROSITE" id="PS51194"/>
    </source>
</evidence>
<dbReference type="Gene3D" id="3.40.50.10810">
    <property type="entry name" value="Tandem AAA-ATPase domain"/>
    <property type="match status" value="1"/>
</dbReference>
<dbReference type="PANTHER" id="PTHR10799">
    <property type="entry name" value="SNF2/RAD54 HELICASE FAMILY"/>
    <property type="match status" value="1"/>
</dbReference>